<gene>
    <name evidence="1" type="ORF">F444_22830</name>
</gene>
<comment type="caution">
    <text evidence="1">The sequence shown here is derived from an EMBL/GenBank/DDBJ whole genome shotgun (WGS) entry which is preliminary data.</text>
</comment>
<protein>
    <submittedName>
        <fullName evidence="1">Uncharacterized protein</fullName>
    </submittedName>
</protein>
<proteinExistence type="predicted"/>
<organism evidence="1 2">
    <name type="scientific">Phytophthora nicotianae P1976</name>
    <dbReference type="NCBI Taxonomy" id="1317066"/>
    <lineage>
        <taxon>Eukaryota</taxon>
        <taxon>Sar</taxon>
        <taxon>Stramenopiles</taxon>
        <taxon>Oomycota</taxon>
        <taxon>Peronosporomycetes</taxon>
        <taxon>Peronosporales</taxon>
        <taxon>Peronosporaceae</taxon>
        <taxon>Phytophthora</taxon>
    </lineage>
</organism>
<evidence type="ECO:0000313" key="1">
    <source>
        <dbReference type="EMBL" id="ETO58783.1"/>
    </source>
</evidence>
<feature type="non-terminal residue" evidence="1">
    <location>
        <position position="41"/>
    </location>
</feature>
<sequence>MKLFIVGDWTLDVEAEDYKNQVLDAGHRAEKGLLAFLKTEN</sequence>
<reference evidence="1 2" key="1">
    <citation type="submission" date="2013-11" db="EMBL/GenBank/DDBJ databases">
        <title>The Genome Sequence of Phytophthora parasitica P1976.</title>
        <authorList>
            <consortium name="The Broad Institute Genomics Platform"/>
            <person name="Russ C."/>
            <person name="Tyler B."/>
            <person name="Panabieres F."/>
            <person name="Shan W."/>
            <person name="Tripathy S."/>
            <person name="Grunwald N."/>
            <person name="Machado M."/>
            <person name="Johnson C.S."/>
            <person name="Walker B."/>
            <person name="Young S."/>
            <person name="Zeng Q."/>
            <person name="Gargeya S."/>
            <person name="Fitzgerald M."/>
            <person name="Haas B."/>
            <person name="Abouelleil A."/>
            <person name="Allen A.W."/>
            <person name="Alvarado L."/>
            <person name="Arachchi H.M."/>
            <person name="Berlin A.M."/>
            <person name="Chapman S.B."/>
            <person name="Gainer-Dewar J."/>
            <person name="Goldberg J."/>
            <person name="Griggs A."/>
            <person name="Gujja S."/>
            <person name="Hansen M."/>
            <person name="Howarth C."/>
            <person name="Imamovic A."/>
            <person name="Ireland A."/>
            <person name="Larimer J."/>
            <person name="McCowan C."/>
            <person name="Murphy C."/>
            <person name="Pearson M."/>
            <person name="Poon T.W."/>
            <person name="Priest M."/>
            <person name="Roberts A."/>
            <person name="Saif S."/>
            <person name="Shea T."/>
            <person name="Sisk P."/>
            <person name="Sykes S."/>
            <person name="Wortman J."/>
            <person name="Nusbaum C."/>
            <person name="Birren B."/>
        </authorList>
    </citation>
    <scope>NUCLEOTIDE SEQUENCE [LARGE SCALE GENOMIC DNA]</scope>
    <source>
        <strain evidence="1 2">P1976</strain>
    </source>
</reference>
<dbReference type="EMBL" id="ANJA01004780">
    <property type="protein sequence ID" value="ETO58783.1"/>
    <property type="molecule type" value="Genomic_DNA"/>
</dbReference>
<name>A0A080YWM2_PHYNI</name>
<accession>A0A080YWM2</accession>
<evidence type="ECO:0000313" key="2">
    <source>
        <dbReference type="Proteomes" id="UP000028582"/>
    </source>
</evidence>
<dbReference type="AlphaFoldDB" id="A0A080YWM2"/>
<dbReference type="Proteomes" id="UP000028582">
    <property type="component" value="Unassembled WGS sequence"/>
</dbReference>